<proteinExistence type="predicted"/>
<dbReference type="OMA" id="RPQHQLW"/>
<feature type="compositionally biased region" description="Polar residues" evidence="1">
    <location>
        <begin position="333"/>
        <end position="359"/>
    </location>
</feature>
<name>A0A0M4EUI0_DROBS</name>
<feature type="compositionally biased region" description="Polar residues" evidence="1">
    <location>
        <begin position="70"/>
        <end position="86"/>
    </location>
</feature>
<feature type="region of interest" description="Disordered" evidence="1">
    <location>
        <begin position="66"/>
        <end position="125"/>
    </location>
</feature>
<feature type="region of interest" description="Disordered" evidence="1">
    <location>
        <begin position="226"/>
        <end position="265"/>
    </location>
</feature>
<reference evidence="2 3" key="1">
    <citation type="submission" date="2015-08" db="EMBL/GenBank/DDBJ databases">
        <title>Ancestral chromatin configuration constrains chromatin evolution on differentiating sex chromosomes in Drosophila.</title>
        <authorList>
            <person name="Zhou Q."/>
            <person name="Bachtrog D."/>
        </authorList>
    </citation>
    <scope>NUCLEOTIDE SEQUENCE [LARGE SCALE GENOMIC DNA]</scope>
    <source>
        <tissue evidence="2">Whole larvae</tissue>
    </source>
</reference>
<evidence type="ECO:0000313" key="2">
    <source>
        <dbReference type="EMBL" id="ALC46755.1"/>
    </source>
</evidence>
<feature type="compositionally biased region" description="Polar residues" evidence="1">
    <location>
        <begin position="111"/>
        <end position="125"/>
    </location>
</feature>
<feature type="compositionally biased region" description="Basic and acidic residues" evidence="1">
    <location>
        <begin position="233"/>
        <end position="244"/>
    </location>
</feature>
<keyword evidence="3" id="KW-1185">Reference proteome</keyword>
<organism evidence="2 3">
    <name type="scientific">Drosophila busckii</name>
    <name type="common">Fruit fly</name>
    <dbReference type="NCBI Taxonomy" id="30019"/>
    <lineage>
        <taxon>Eukaryota</taxon>
        <taxon>Metazoa</taxon>
        <taxon>Ecdysozoa</taxon>
        <taxon>Arthropoda</taxon>
        <taxon>Hexapoda</taxon>
        <taxon>Insecta</taxon>
        <taxon>Pterygota</taxon>
        <taxon>Neoptera</taxon>
        <taxon>Endopterygota</taxon>
        <taxon>Diptera</taxon>
        <taxon>Brachycera</taxon>
        <taxon>Muscomorpha</taxon>
        <taxon>Ephydroidea</taxon>
        <taxon>Drosophilidae</taxon>
        <taxon>Drosophila</taxon>
    </lineage>
</organism>
<feature type="compositionally biased region" description="Low complexity" evidence="1">
    <location>
        <begin position="283"/>
        <end position="293"/>
    </location>
</feature>
<feature type="region of interest" description="Disordered" evidence="1">
    <location>
        <begin position="333"/>
        <end position="366"/>
    </location>
</feature>
<dbReference type="OrthoDB" id="8067121at2759"/>
<accession>A0A0M4EUI0</accession>
<gene>
    <name evidence="2" type="ORF">Dbus_chr3Rg1505</name>
</gene>
<feature type="region of interest" description="Disordered" evidence="1">
    <location>
        <begin position="281"/>
        <end position="320"/>
    </location>
</feature>
<dbReference type="Proteomes" id="UP000494163">
    <property type="component" value="Chromosome 3R"/>
</dbReference>
<dbReference type="EMBL" id="CP012526">
    <property type="protein sequence ID" value="ALC46755.1"/>
    <property type="molecule type" value="Genomic_DNA"/>
</dbReference>
<sequence length="366" mass="41646">MFPNYCFKKSAEDLGYEVLFLPKLRYDSESHCNSRCRLRSKSHTRNCAKMHCNDLISLQALREHTERVRQSQLTESNHSPEPNSVPRNIEFRLPPNDQQQEQSAREAAGQEPSSETLAAGKSSEQIDANQELQDSCADFFNIIYENVLEAVHGAIENMVSKHFQCILSKVDQLTVDMLHQDTLLNSMNKDLTAKIAEQTDTSINQFKFIAQMLIDSQTIFYRALNQQKRSKQRKEDRDTREELCSKTSEATSQSTPIPNSVPSVRQHQLWEQQDLNFYHTQVNGNGINNSSSSRADKPKSDCKPSSMRRTPKGVSTASMPELHRRISLMSTTVHKLKQSQCTRSPTPSFWTPTQCSSAGPPQRHVD</sequence>
<evidence type="ECO:0000256" key="1">
    <source>
        <dbReference type="SAM" id="MobiDB-lite"/>
    </source>
</evidence>
<dbReference type="AlphaFoldDB" id="A0A0M4EUI0"/>
<evidence type="ECO:0000313" key="3">
    <source>
        <dbReference type="Proteomes" id="UP000494163"/>
    </source>
</evidence>
<protein>
    <submittedName>
        <fullName evidence="2">CG14546</fullName>
    </submittedName>
</protein>
<feature type="compositionally biased region" description="Polar residues" evidence="1">
    <location>
        <begin position="245"/>
        <end position="265"/>
    </location>
</feature>